<proteinExistence type="predicted"/>
<dbReference type="Pfam" id="PF00486">
    <property type="entry name" value="Trans_reg_C"/>
    <property type="match status" value="1"/>
</dbReference>
<evidence type="ECO:0000313" key="5">
    <source>
        <dbReference type="EMBL" id="MCM8556727.1"/>
    </source>
</evidence>
<keyword evidence="1 3" id="KW-0238">DNA-binding</keyword>
<name>A0A9X2EK24_9SPHN</name>
<evidence type="ECO:0000313" key="6">
    <source>
        <dbReference type="Proteomes" id="UP001155128"/>
    </source>
</evidence>
<dbReference type="Gene3D" id="1.25.40.10">
    <property type="entry name" value="Tetratricopeptide repeat domain"/>
    <property type="match status" value="1"/>
</dbReference>
<dbReference type="CDD" id="cd00383">
    <property type="entry name" value="trans_reg_C"/>
    <property type="match status" value="1"/>
</dbReference>
<dbReference type="InterPro" id="IPR001867">
    <property type="entry name" value="OmpR/PhoB-type_DNA-bd"/>
</dbReference>
<comment type="caution">
    <text evidence="5">The sequence shown here is derived from an EMBL/GenBank/DDBJ whole genome shotgun (WGS) entry which is preliminary data.</text>
</comment>
<dbReference type="SUPFAM" id="SSF48452">
    <property type="entry name" value="TPR-like"/>
    <property type="match status" value="1"/>
</dbReference>
<dbReference type="GO" id="GO:0000160">
    <property type="term" value="P:phosphorelay signal transduction system"/>
    <property type="evidence" value="ECO:0007669"/>
    <property type="project" value="InterPro"/>
</dbReference>
<dbReference type="SMART" id="SM00862">
    <property type="entry name" value="Trans_reg_C"/>
    <property type="match status" value="1"/>
</dbReference>
<organism evidence="5 6">
    <name type="scientific">Sphingomicrobium sediminis</name>
    <dbReference type="NCBI Taxonomy" id="2950949"/>
    <lineage>
        <taxon>Bacteria</taxon>
        <taxon>Pseudomonadati</taxon>
        <taxon>Pseudomonadota</taxon>
        <taxon>Alphaproteobacteria</taxon>
        <taxon>Sphingomonadales</taxon>
        <taxon>Sphingomonadaceae</taxon>
        <taxon>Sphingomicrobium</taxon>
    </lineage>
</organism>
<dbReference type="RefSeq" id="WP_252112174.1">
    <property type="nucleotide sequence ID" value="NZ_JAMSHT010000001.1"/>
</dbReference>
<evidence type="ECO:0000259" key="4">
    <source>
        <dbReference type="PROSITE" id="PS51755"/>
    </source>
</evidence>
<keyword evidence="6" id="KW-1185">Reference proteome</keyword>
<dbReference type="GO" id="GO:0006355">
    <property type="term" value="P:regulation of DNA-templated transcription"/>
    <property type="evidence" value="ECO:0007669"/>
    <property type="project" value="InterPro"/>
</dbReference>
<protein>
    <submittedName>
        <fullName evidence="5">Winged helix-turn-helix domain-containing protein</fullName>
    </submittedName>
</protein>
<evidence type="ECO:0000256" key="2">
    <source>
        <dbReference type="PROSITE-ProRule" id="PRU00339"/>
    </source>
</evidence>
<dbReference type="PROSITE" id="PS50005">
    <property type="entry name" value="TPR"/>
    <property type="match status" value="1"/>
</dbReference>
<dbReference type="EMBL" id="JAMSHT010000001">
    <property type="protein sequence ID" value="MCM8556727.1"/>
    <property type="molecule type" value="Genomic_DNA"/>
</dbReference>
<dbReference type="Pfam" id="PF13181">
    <property type="entry name" value="TPR_8"/>
    <property type="match status" value="1"/>
</dbReference>
<dbReference type="GO" id="GO:0003677">
    <property type="term" value="F:DNA binding"/>
    <property type="evidence" value="ECO:0007669"/>
    <property type="project" value="UniProtKB-UniRule"/>
</dbReference>
<dbReference type="SUPFAM" id="SSF46894">
    <property type="entry name" value="C-terminal effector domain of the bipartite response regulators"/>
    <property type="match status" value="1"/>
</dbReference>
<evidence type="ECO:0000256" key="1">
    <source>
        <dbReference type="ARBA" id="ARBA00023125"/>
    </source>
</evidence>
<dbReference type="Proteomes" id="UP001155128">
    <property type="component" value="Unassembled WGS sequence"/>
</dbReference>
<dbReference type="InterPro" id="IPR036388">
    <property type="entry name" value="WH-like_DNA-bd_sf"/>
</dbReference>
<keyword evidence="2" id="KW-0802">TPR repeat</keyword>
<dbReference type="InterPro" id="IPR016032">
    <property type="entry name" value="Sig_transdc_resp-reg_C-effctor"/>
</dbReference>
<dbReference type="InterPro" id="IPR019734">
    <property type="entry name" value="TPR_rpt"/>
</dbReference>
<accession>A0A9X2EK24</accession>
<dbReference type="AlphaFoldDB" id="A0A9X2EK24"/>
<reference evidence="5" key="1">
    <citation type="submission" date="2022-06" db="EMBL/GenBank/DDBJ databases">
        <title>Sphingomicrobium sedimins sp. nov., a marine bacterium isolated from tidal flat.</title>
        <authorList>
            <person name="Kim C.-H."/>
            <person name="Yoo Y."/>
            <person name="Kim J.-J."/>
        </authorList>
    </citation>
    <scope>NUCLEOTIDE SEQUENCE</scope>
    <source>
        <strain evidence="5">GRR-S6-50</strain>
    </source>
</reference>
<feature type="repeat" description="TPR" evidence="2">
    <location>
        <begin position="352"/>
        <end position="385"/>
    </location>
</feature>
<gene>
    <name evidence="5" type="ORF">NDO55_02700</name>
</gene>
<feature type="domain" description="OmpR/PhoB-type" evidence="4">
    <location>
        <begin position="13"/>
        <end position="111"/>
    </location>
</feature>
<dbReference type="PROSITE" id="PS51755">
    <property type="entry name" value="OMPR_PHOB"/>
    <property type="match status" value="1"/>
</dbReference>
<sequence>MSNQGDQQSGAKPAHLSVGDFHLDRHDERLIGPHGPVRIGHKAFMVLLTLADEGGRLMTKDALFDTVWKDISVSESALTTVIRELRRAMGDDSKQPKYIESVYGRGYRLIAPIEAVAPVGEAPSATPTSAPKQSGGTGSPPRILVADFDVSALEQGASNFVIAIREEILLGLSRFREIEVIDGDGDVRGDGSRDYRLDARFLPQGKGFRLMTRLQRLGDGAIVWGETHQLDSDQLGSGIEAIMRKIVGAAFPALDQDISIGAAAAGDTLFDRYMVAKRRSLNAQDRIEAQEAARELEAIVAAKPDFALAYPPLVRLYNIDYGYTAFGSSGAVERGRALELAKAGLAADRSHVHAYTVLGFCHLYHEEFDQARSCFLQALERNPYNPVRLNEVATGMTYLGDFKQARELFEQAYGIQPQTDDANHEDLGRLAWLEGDLETAHAHFVQITDASIWSQLCVAVTTTHRSPKKGEKAMQRWKDRVHKNWHRPIPPDDKEVFEWVKFHNPFEDDAGDPIFELVADALKL</sequence>
<feature type="DNA-binding region" description="OmpR/PhoB-type" evidence="3">
    <location>
        <begin position="13"/>
        <end position="111"/>
    </location>
</feature>
<evidence type="ECO:0000256" key="3">
    <source>
        <dbReference type="PROSITE-ProRule" id="PRU01091"/>
    </source>
</evidence>
<dbReference type="SMART" id="SM00028">
    <property type="entry name" value="TPR"/>
    <property type="match status" value="2"/>
</dbReference>
<dbReference type="InterPro" id="IPR011990">
    <property type="entry name" value="TPR-like_helical_dom_sf"/>
</dbReference>
<dbReference type="Gene3D" id="1.10.10.10">
    <property type="entry name" value="Winged helix-like DNA-binding domain superfamily/Winged helix DNA-binding domain"/>
    <property type="match status" value="1"/>
</dbReference>